<dbReference type="OrthoDB" id="10004338at2759"/>
<evidence type="ECO:0000256" key="8">
    <source>
        <dbReference type="PIRSR" id="PIRSR038001-1"/>
    </source>
</evidence>
<dbReference type="PROSITE" id="PS50208">
    <property type="entry name" value="CASPASE_P20"/>
    <property type="match status" value="1"/>
</dbReference>
<evidence type="ECO:0000256" key="6">
    <source>
        <dbReference type="ARBA" id="ARBA00022807"/>
    </source>
</evidence>
<evidence type="ECO:0000256" key="3">
    <source>
        <dbReference type="ARBA" id="ARBA00022703"/>
    </source>
</evidence>
<dbReference type="InterPro" id="IPR011029">
    <property type="entry name" value="DEATH-like_dom_sf"/>
</dbReference>
<keyword evidence="4" id="KW-0677">Repeat</keyword>
<gene>
    <name evidence="14" type="primary">CASP2</name>
    <name evidence="14" type="ORF">BLAG_LOCUS14454</name>
</gene>
<dbReference type="FunFam" id="3.40.50.1460:FF:000026">
    <property type="entry name" value="Caspase 2, apoptosis-related cysteine peptidase"/>
    <property type="match status" value="1"/>
</dbReference>
<keyword evidence="3" id="KW-0053">Apoptosis</keyword>
<feature type="region of interest" description="Disordered" evidence="10">
    <location>
        <begin position="88"/>
        <end position="155"/>
    </location>
</feature>
<dbReference type="SUPFAM" id="SSF47986">
    <property type="entry name" value="DEATH domain"/>
    <property type="match status" value="1"/>
</dbReference>
<evidence type="ECO:0000259" key="13">
    <source>
        <dbReference type="PROSITE" id="PS50208"/>
    </source>
</evidence>
<evidence type="ECO:0000256" key="7">
    <source>
        <dbReference type="ARBA" id="ARBA00023145"/>
    </source>
</evidence>
<keyword evidence="5" id="KW-0378">Hydrolase</keyword>
<keyword evidence="15" id="KW-1185">Reference proteome</keyword>
<dbReference type="InterPro" id="IPR002138">
    <property type="entry name" value="Pept_C14_p10"/>
</dbReference>
<evidence type="ECO:0000256" key="10">
    <source>
        <dbReference type="SAM" id="MobiDB-lite"/>
    </source>
</evidence>
<dbReference type="InterPro" id="IPR002398">
    <property type="entry name" value="Pept_C14"/>
</dbReference>
<comment type="similarity">
    <text evidence="1 9">Belongs to the peptidase C14A family.</text>
</comment>
<feature type="compositionally biased region" description="Basic residues" evidence="10">
    <location>
        <begin position="110"/>
        <end position="122"/>
    </location>
</feature>
<dbReference type="PRINTS" id="PR00376">
    <property type="entry name" value="IL1BCENZYME"/>
</dbReference>
<dbReference type="Proteomes" id="UP000838412">
    <property type="component" value="Chromosome 2"/>
</dbReference>
<accession>A0A8K0EJ80</accession>
<dbReference type="InterPro" id="IPR029030">
    <property type="entry name" value="Caspase-like_dom_sf"/>
</dbReference>
<reference evidence="14" key="1">
    <citation type="submission" date="2022-01" db="EMBL/GenBank/DDBJ databases">
        <authorList>
            <person name="Braso-Vives M."/>
        </authorList>
    </citation>
    <scope>NUCLEOTIDE SEQUENCE</scope>
</reference>
<evidence type="ECO:0000259" key="11">
    <source>
        <dbReference type="PROSITE" id="PS50168"/>
    </source>
</evidence>
<name>A0A8K0EJ80_BRALA</name>
<sequence length="434" mass="49251">MAETSRYDLFLEITQNLEDTEIRDLRTYISNKRLLPARGLQQMDPQQIFVKLEHAGKLKKGDLSLLVDLMTKINRDDFAKEAKRIAKQEGKALPNKSDSSDEELPDSPAKRLKLPKPPRRSAKNTSTNEMKKRKEKEDAPEADEDSDEGDGKIDVKVEPCDEDVWMKITQEKKPYRMDSNPRGYALILNNTTFTKLPYRKGGAVDLSNITALLEGLSFETHILEEKISKEIADEVLAFSQRKQHKQADCCVVVLMSHGDAGVIFGTDDKPVKLEDIFAMFDNENCPRLMDKPKLFFIQACRGPKVNKDEADSSASDVKVDLKSEMRSLLHLPADETDGPGAQSTRTDMLCGYATQLGYKSFRNRENGSWFIQDITKVFMEHAKDKSLREMMKMVKEDVSKRTARCNNPAEDGGKEVAEFDHTLQKPLYFFPGVE</sequence>
<feature type="active site" evidence="8">
    <location>
        <position position="257"/>
    </location>
</feature>
<dbReference type="Gene3D" id="3.40.50.1460">
    <property type="match status" value="1"/>
</dbReference>
<keyword evidence="2" id="KW-0645">Protease</keyword>
<keyword evidence="6" id="KW-0788">Thiol protease</keyword>
<feature type="domain" description="Caspase family p20" evidence="13">
    <location>
        <begin position="181"/>
        <end position="304"/>
    </location>
</feature>
<dbReference type="PROSITE" id="PS50168">
    <property type="entry name" value="DED"/>
    <property type="match status" value="1"/>
</dbReference>
<feature type="domain" description="Caspase family p10" evidence="12">
    <location>
        <begin position="344"/>
        <end position="431"/>
    </location>
</feature>
<dbReference type="InterPro" id="IPR001875">
    <property type="entry name" value="DED_dom"/>
</dbReference>
<keyword evidence="7" id="KW-0865">Zymogen</keyword>
<dbReference type="PROSITE" id="PS01121">
    <property type="entry name" value="CASPASE_HIS"/>
    <property type="match status" value="1"/>
</dbReference>
<feature type="active site" evidence="8">
    <location>
        <position position="300"/>
    </location>
</feature>
<protein>
    <submittedName>
        <fullName evidence="14">CASP2 protein</fullName>
    </submittedName>
</protein>
<dbReference type="InterPro" id="IPR033139">
    <property type="entry name" value="Caspase_cys_AS"/>
</dbReference>
<evidence type="ECO:0000259" key="12">
    <source>
        <dbReference type="PROSITE" id="PS50207"/>
    </source>
</evidence>
<dbReference type="PIRSF" id="PIRSF038001">
    <property type="entry name" value="Caspase_ICE"/>
    <property type="match status" value="1"/>
</dbReference>
<feature type="compositionally biased region" description="Basic and acidic residues" evidence="10">
    <location>
        <begin position="129"/>
        <end position="139"/>
    </location>
</feature>
<dbReference type="PROSITE" id="PS50207">
    <property type="entry name" value="CASPASE_P10"/>
    <property type="match status" value="1"/>
</dbReference>
<dbReference type="AlphaFoldDB" id="A0A8K0EJ80"/>
<dbReference type="InterPro" id="IPR015917">
    <property type="entry name" value="Pept_C14A"/>
</dbReference>
<dbReference type="PANTHER" id="PTHR47901:SF8">
    <property type="entry name" value="CASPASE-3"/>
    <property type="match status" value="1"/>
</dbReference>
<evidence type="ECO:0000313" key="15">
    <source>
        <dbReference type="Proteomes" id="UP000838412"/>
    </source>
</evidence>
<dbReference type="PROSITE" id="PS01122">
    <property type="entry name" value="CASPASE_CYS"/>
    <property type="match status" value="1"/>
</dbReference>
<proteinExistence type="inferred from homology"/>
<dbReference type="PANTHER" id="PTHR47901">
    <property type="entry name" value="CASPASE RECRUITMENT DOMAIN-CONTAINING PROTEIN 18"/>
    <property type="match status" value="1"/>
</dbReference>
<evidence type="ECO:0000313" key="14">
    <source>
        <dbReference type="EMBL" id="CAH1255371.1"/>
    </source>
</evidence>
<dbReference type="GO" id="GO:0006508">
    <property type="term" value="P:proteolysis"/>
    <property type="evidence" value="ECO:0007669"/>
    <property type="project" value="UniProtKB-KW"/>
</dbReference>
<dbReference type="EMBL" id="OV696687">
    <property type="protein sequence ID" value="CAH1255371.1"/>
    <property type="molecule type" value="Genomic_DNA"/>
</dbReference>
<evidence type="ECO:0000256" key="5">
    <source>
        <dbReference type="ARBA" id="ARBA00022801"/>
    </source>
</evidence>
<dbReference type="SMART" id="SM00115">
    <property type="entry name" value="CASc"/>
    <property type="match status" value="1"/>
</dbReference>
<organism evidence="14 15">
    <name type="scientific">Branchiostoma lanceolatum</name>
    <name type="common">Common lancelet</name>
    <name type="synonym">Amphioxus lanceolatum</name>
    <dbReference type="NCBI Taxonomy" id="7740"/>
    <lineage>
        <taxon>Eukaryota</taxon>
        <taxon>Metazoa</taxon>
        <taxon>Chordata</taxon>
        <taxon>Cephalochordata</taxon>
        <taxon>Leptocardii</taxon>
        <taxon>Amphioxiformes</taxon>
        <taxon>Branchiostomatidae</taxon>
        <taxon>Branchiostoma</taxon>
    </lineage>
</organism>
<dbReference type="InterPro" id="IPR001309">
    <property type="entry name" value="Pept_C14_p20"/>
</dbReference>
<dbReference type="GO" id="GO:0042981">
    <property type="term" value="P:regulation of apoptotic process"/>
    <property type="evidence" value="ECO:0007669"/>
    <property type="project" value="InterPro"/>
</dbReference>
<dbReference type="InterPro" id="IPR011600">
    <property type="entry name" value="Pept_C14_caspase"/>
</dbReference>
<feature type="domain" description="DED" evidence="11">
    <location>
        <begin position="5"/>
        <end position="84"/>
    </location>
</feature>
<dbReference type="SUPFAM" id="SSF52129">
    <property type="entry name" value="Caspase-like"/>
    <property type="match status" value="1"/>
</dbReference>
<evidence type="ECO:0000256" key="4">
    <source>
        <dbReference type="ARBA" id="ARBA00022737"/>
    </source>
</evidence>
<dbReference type="Gene3D" id="1.10.533.10">
    <property type="entry name" value="Death Domain, Fas"/>
    <property type="match status" value="1"/>
</dbReference>
<dbReference type="Pfam" id="PF00656">
    <property type="entry name" value="Peptidase_C14"/>
    <property type="match status" value="1"/>
</dbReference>
<dbReference type="GO" id="GO:0004197">
    <property type="term" value="F:cysteine-type endopeptidase activity"/>
    <property type="evidence" value="ECO:0007669"/>
    <property type="project" value="InterPro"/>
</dbReference>
<dbReference type="CDD" id="cd00045">
    <property type="entry name" value="DED"/>
    <property type="match status" value="1"/>
</dbReference>
<evidence type="ECO:0000256" key="2">
    <source>
        <dbReference type="ARBA" id="ARBA00022670"/>
    </source>
</evidence>
<evidence type="ECO:0000256" key="9">
    <source>
        <dbReference type="RuleBase" id="RU003971"/>
    </source>
</evidence>
<evidence type="ECO:0000256" key="1">
    <source>
        <dbReference type="ARBA" id="ARBA00010134"/>
    </source>
</evidence>
<dbReference type="GO" id="GO:0006915">
    <property type="term" value="P:apoptotic process"/>
    <property type="evidence" value="ECO:0007669"/>
    <property type="project" value="UniProtKB-KW"/>
</dbReference>
<dbReference type="CDD" id="cd00032">
    <property type="entry name" value="CASc"/>
    <property type="match status" value="1"/>
</dbReference>
<dbReference type="InterPro" id="IPR016129">
    <property type="entry name" value="Caspase_his_AS"/>
</dbReference>